<accession>A0ACC3C0L2</accession>
<sequence length="138" mass="15466">MADSHGFRESEWYAKQVSSRPHLHAGYTLLADGGFALETWLLKPYPEEQLTTPKKRMYNFSVCSPRAVVENAFGVLKGRWRLLHSGVSCETELAPYVVDACVRLHDFLEDQGDEWNEAIDPYHDGAHAAAGDKEDGDA</sequence>
<gene>
    <name evidence="1" type="ORF">I4F81_006202</name>
</gene>
<comment type="caution">
    <text evidence="1">The sequence shown here is derived from an EMBL/GenBank/DDBJ whole genome shotgun (WGS) entry which is preliminary data.</text>
</comment>
<dbReference type="Proteomes" id="UP000798662">
    <property type="component" value="Chromosome 2"/>
</dbReference>
<keyword evidence="2" id="KW-1185">Reference proteome</keyword>
<name>A0ACC3C0L2_PYRYE</name>
<evidence type="ECO:0000313" key="2">
    <source>
        <dbReference type="Proteomes" id="UP000798662"/>
    </source>
</evidence>
<proteinExistence type="predicted"/>
<reference evidence="1" key="1">
    <citation type="submission" date="2019-11" db="EMBL/GenBank/DDBJ databases">
        <title>Nori genome reveals adaptations in red seaweeds to the harsh intertidal environment.</title>
        <authorList>
            <person name="Wang D."/>
            <person name="Mao Y."/>
        </authorList>
    </citation>
    <scope>NUCLEOTIDE SEQUENCE</scope>
    <source>
        <tissue evidence="1">Gametophyte</tissue>
    </source>
</reference>
<dbReference type="EMBL" id="CM020619">
    <property type="protein sequence ID" value="KAK1863648.1"/>
    <property type="molecule type" value="Genomic_DNA"/>
</dbReference>
<organism evidence="1 2">
    <name type="scientific">Pyropia yezoensis</name>
    <name type="common">Susabi-nori</name>
    <name type="synonym">Porphyra yezoensis</name>
    <dbReference type="NCBI Taxonomy" id="2788"/>
    <lineage>
        <taxon>Eukaryota</taxon>
        <taxon>Rhodophyta</taxon>
        <taxon>Bangiophyceae</taxon>
        <taxon>Bangiales</taxon>
        <taxon>Bangiaceae</taxon>
        <taxon>Pyropia</taxon>
    </lineage>
</organism>
<evidence type="ECO:0000313" key="1">
    <source>
        <dbReference type="EMBL" id="KAK1863648.1"/>
    </source>
</evidence>
<protein>
    <submittedName>
        <fullName evidence="1">Uncharacterized protein</fullName>
    </submittedName>
</protein>